<dbReference type="EMBL" id="UZAI01016780">
    <property type="protein sequence ID" value="VDP15823.1"/>
    <property type="molecule type" value="Genomic_DNA"/>
</dbReference>
<dbReference type="Proteomes" id="UP000277204">
    <property type="component" value="Unassembled WGS sequence"/>
</dbReference>
<gene>
    <name evidence="1" type="ORF">SMRZ_LOCUS14432</name>
</gene>
<keyword evidence="2" id="KW-1185">Reference proteome</keyword>
<accession>A0A183MEF7</accession>
<evidence type="ECO:0000313" key="1">
    <source>
        <dbReference type="EMBL" id="VDP15823.1"/>
    </source>
</evidence>
<name>A0A183MEF7_9TREM</name>
<organism evidence="1 2">
    <name type="scientific">Schistosoma margrebowiei</name>
    <dbReference type="NCBI Taxonomy" id="48269"/>
    <lineage>
        <taxon>Eukaryota</taxon>
        <taxon>Metazoa</taxon>
        <taxon>Spiralia</taxon>
        <taxon>Lophotrochozoa</taxon>
        <taxon>Platyhelminthes</taxon>
        <taxon>Trematoda</taxon>
        <taxon>Digenea</taxon>
        <taxon>Strigeidida</taxon>
        <taxon>Schistosomatoidea</taxon>
        <taxon>Schistosomatidae</taxon>
        <taxon>Schistosoma</taxon>
    </lineage>
</organism>
<protein>
    <submittedName>
        <fullName evidence="1">Uncharacterized protein</fullName>
    </submittedName>
</protein>
<proteinExistence type="predicted"/>
<reference evidence="1 2" key="1">
    <citation type="submission" date="2018-11" db="EMBL/GenBank/DDBJ databases">
        <authorList>
            <consortium name="Pathogen Informatics"/>
        </authorList>
    </citation>
    <scope>NUCLEOTIDE SEQUENCE [LARGE SCALE GENOMIC DNA]</scope>
    <source>
        <strain evidence="1 2">Zambia</strain>
    </source>
</reference>
<sequence length="66" mass="7377">MVVGGSRPETLDPGFVLLGTCHVFLGLPPFCFPSKFQVISSQCQFDDVLNMLSYPFPLSFLNFLFN</sequence>
<evidence type="ECO:0000313" key="2">
    <source>
        <dbReference type="Proteomes" id="UP000277204"/>
    </source>
</evidence>
<dbReference type="AlphaFoldDB" id="A0A183MEF7"/>